<name>A0AAV5LEV4_9ROSI</name>
<feature type="domain" description="ENT" evidence="3">
    <location>
        <begin position="313"/>
        <end position="378"/>
    </location>
</feature>
<evidence type="ECO:0000256" key="2">
    <source>
        <dbReference type="ARBA" id="ARBA00023242"/>
    </source>
</evidence>
<dbReference type="PANTHER" id="PTHR31917:SF140">
    <property type="entry name" value="ENT DOMAIN-CONTAINING PROTEIN"/>
    <property type="match status" value="1"/>
</dbReference>
<dbReference type="PROSITE" id="PS51138">
    <property type="entry name" value="ENT"/>
    <property type="match status" value="1"/>
</dbReference>
<comment type="subcellular location">
    <subcellularLocation>
        <location evidence="1">Nucleus</location>
    </subcellularLocation>
</comment>
<comment type="caution">
    <text evidence="4">The sequence shown here is derived from an EMBL/GenBank/DDBJ whole genome shotgun (WGS) entry which is preliminary data.</text>
</comment>
<dbReference type="PANTHER" id="PTHR31917">
    <property type="entry name" value="AGENET DOMAIN-CONTAINING PROTEIN-RELATED"/>
    <property type="match status" value="1"/>
</dbReference>
<organism evidence="4 5">
    <name type="scientific">Rubroshorea leprosula</name>
    <dbReference type="NCBI Taxonomy" id="152421"/>
    <lineage>
        <taxon>Eukaryota</taxon>
        <taxon>Viridiplantae</taxon>
        <taxon>Streptophyta</taxon>
        <taxon>Embryophyta</taxon>
        <taxon>Tracheophyta</taxon>
        <taxon>Spermatophyta</taxon>
        <taxon>Magnoliopsida</taxon>
        <taxon>eudicotyledons</taxon>
        <taxon>Gunneridae</taxon>
        <taxon>Pentapetalae</taxon>
        <taxon>rosids</taxon>
        <taxon>malvids</taxon>
        <taxon>Malvales</taxon>
        <taxon>Dipterocarpaceae</taxon>
        <taxon>Rubroshorea</taxon>
    </lineage>
</organism>
<reference evidence="4 5" key="1">
    <citation type="journal article" date="2021" name="Commun. Biol.">
        <title>The genome of Shorea leprosula (Dipterocarpaceae) highlights the ecological relevance of drought in aseasonal tropical rainforests.</title>
        <authorList>
            <person name="Ng K.K.S."/>
            <person name="Kobayashi M.J."/>
            <person name="Fawcett J.A."/>
            <person name="Hatakeyama M."/>
            <person name="Paape T."/>
            <person name="Ng C.H."/>
            <person name="Ang C.C."/>
            <person name="Tnah L.H."/>
            <person name="Lee C.T."/>
            <person name="Nishiyama T."/>
            <person name="Sese J."/>
            <person name="O'Brien M.J."/>
            <person name="Copetti D."/>
            <person name="Mohd Noor M.I."/>
            <person name="Ong R.C."/>
            <person name="Putra M."/>
            <person name="Sireger I.Z."/>
            <person name="Indrioko S."/>
            <person name="Kosugi Y."/>
            <person name="Izuno A."/>
            <person name="Isagi Y."/>
            <person name="Lee S.L."/>
            <person name="Shimizu K.K."/>
        </authorList>
    </citation>
    <scope>NUCLEOTIDE SEQUENCE [LARGE SCALE GENOMIC DNA]</scope>
    <source>
        <strain evidence="4">214</strain>
    </source>
</reference>
<keyword evidence="2" id="KW-0539">Nucleus</keyword>
<dbReference type="Pfam" id="PF03735">
    <property type="entry name" value="ENT"/>
    <property type="match status" value="1"/>
</dbReference>
<dbReference type="GO" id="GO:0005634">
    <property type="term" value="C:nucleus"/>
    <property type="evidence" value="ECO:0007669"/>
    <property type="project" value="UniProtKB-SubCell"/>
</dbReference>
<dbReference type="InterPro" id="IPR036142">
    <property type="entry name" value="ENT_dom-like_sf"/>
</dbReference>
<dbReference type="InterPro" id="IPR014002">
    <property type="entry name" value="Agenet_dom_plant"/>
</dbReference>
<evidence type="ECO:0000313" key="5">
    <source>
        <dbReference type="Proteomes" id="UP001054252"/>
    </source>
</evidence>
<dbReference type="Pfam" id="PF05641">
    <property type="entry name" value="Agenet"/>
    <property type="match status" value="1"/>
</dbReference>
<proteinExistence type="predicted"/>
<dbReference type="InterPro" id="IPR005491">
    <property type="entry name" value="ENT_dom"/>
</dbReference>
<evidence type="ECO:0000256" key="1">
    <source>
        <dbReference type="ARBA" id="ARBA00004123"/>
    </source>
</evidence>
<dbReference type="SMART" id="SM00743">
    <property type="entry name" value="Agenet"/>
    <property type="match status" value="2"/>
</dbReference>
<dbReference type="InterPro" id="IPR008395">
    <property type="entry name" value="Agenet-like_dom"/>
</dbReference>
<dbReference type="AlphaFoldDB" id="A0AAV5LEV4"/>
<dbReference type="SUPFAM" id="SSF158639">
    <property type="entry name" value="ENT-like"/>
    <property type="match status" value="1"/>
</dbReference>
<evidence type="ECO:0000313" key="4">
    <source>
        <dbReference type="EMBL" id="GKV35795.1"/>
    </source>
</evidence>
<dbReference type="EMBL" id="BPVZ01000113">
    <property type="protein sequence ID" value="GKV35795.1"/>
    <property type="molecule type" value="Genomic_DNA"/>
</dbReference>
<dbReference type="SMART" id="SM01191">
    <property type="entry name" value="ENT"/>
    <property type="match status" value="1"/>
</dbReference>
<protein>
    <recommendedName>
        <fullName evidence="3">ENT domain-containing protein</fullName>
    </recommendedName>
</protein>
<evidence type="ECO:0000259" key="3">
    <source>
        <dbReference type="PROSITE" id="PS51138"/>
    </source>
</evidence>
<dbReference type="CDD" id="cd20406">
    <property type="entry name" value="Tudor_Agenet_AtDUF_rpt2_4"/>
    <property type="match status" value="1"/>
</dbReference>
<accession>A0AAV5LEV4</accession>
<gene>
    <name evidence="4" type="ORF">SLEP1_g44011</name>
</gene>
<dbReference type="Gene3D" id="1.10.1240.40">
    <property type="entry name" value="ENT domain"/>
    <property type="match status" value="1"/>
</dbReference>
<keyword evidence="5" id="KW-1185">Reference proteome</keyword>
<sequence length="378" mass="42289">MRFRKGNRVEVLSKAVAAGSWLCAEIISGNGHTYSVKYGWFPTTTEGMVHRVPRKAIRPCPPPVEGARDWIPGDLVEVFDNPYWKTAVVVKVVDGNNFFVRLIGSSVEFRVPRSHLRVRQCWEDGRWFLVGEGKRNTATRTKLSLVDDEIEKSLMISTRTPKKRGGCSIGLSEFEVPAVPVKKIRLIGKDSSSKRSLVLHPSPVSEKVDAFVSQQKVLGKKDMHASFHDRTTICTRVDLAGENNRLNMGTSLTVDTDSSISSVGSCSWNISNRLSSCIRTNGLENLEDYSSDAESHCGREYVEPCSCSSNVELRTDTHRSDLHAYRRALWALYASGPLSWEEEEKLTNLRCALHVSNDEHLSELENLKLAHSKLPLSC</sequence>
<dbReference type="Proteomes" id="UP001054252">
    <property type="component" value="Unassembled WGS sequence"/>
</dbReference>